<dbReference type="InterPro" id="IPR011993">
    <property type="entry name" value="PH-like_dom_sf"/>
</dbReference>
<dbReference type="InterPro" id="IPR001849">
    <property type="entry name" value="PH_domain"/>
</dbReference>
<feature type="compositionally biased region" description="Basic and acidic residues" evidence="2">
    <location>
        <begin position="995"/>
        <end position="1007"/>
    </location>
</feature>
<comment type="caution">
    <text evidence="4">The sequence shown here is derived from an EMBL/GenBank/DDBJ whole genome shotgun (WGS) entry which is preliminary data.</text>
</comment>
<dbReference type="AlphaFoldDB" id="A0A433DES4"/>
<accession>A0A433DES4</accession>
<keyword evidence="1" id="KW-0175">Coiled coil</keyword>
<feature type="compositionally biased region" description="Low complexity" evidence="2">
    <location>
        <begin position="1008"/>
        <end position="1022"/>
    </location>
</feature>
<sequence>MALATLQPYGELSTMHFDCRLQGLGYTTAHSTPRRLQQWKRCYAIAKHGNAVKPGGLYLYKDDKLTSHRRTIDMSSCVEIEPKQQDYKPNSRWEFRMLVKREDVVLATDDAVDRKAWIDALASIMGKVSAASHAELQSRAAQTQARNRNLERGRSELEAECVSLRRRVVEAEEGLARGQEEAARRLEAAQRDFAGREKRLIRDLEDAQRSHATRAELLEREVSIWRGKAQEAERRCEGLVSVQTRQRGEAGKIDQLEAEVRRLQGRCADLERMNEGLRQQSKHGDGGGGGGGGSGSSNGTMQMMHNLPSNNNITAVPSAFDTMIAREQAAIRETVEEIRHMVSSSSPEDTDASRRIENHVVEVKAGILGLAESVRSTQDGWSRTQGDIVRFLDNEQARQEEKEEAWVEALKDVKRELLVVKDEVSVVKDDVSVVRDEMVDSVEQTKGEDAYAARPATTLRRKFDALLELVQFIQVSQARLVSFWLEDTAGPSTARANIDDARMFAVQKFMEDLNESARKHDTDAGVIQDLMAVLNDKLTRSAEETSNLLEAIRVESVAAWGKVENQIKADSGARVVGDRIERSLVDLVSNQATFAETVQTGLQHAQEQSERVAHDQARALEALERLTQNVEGCGIPDLATFNAQLQDLLSRMSETEYRLSQVAAATGPMTPLSNASGENEYHYASPRQPPTSPRLVTSYSNLPSHGTATGPPSATKDMVKETRTLIERVLRVLDKFGGSNVGLEDTIRRAVADSFASSPATANRSNDYTTDAGMTQEFDTRLRQYEGHAKEYMEQALEGMRAYMTEHHGALYDLIEQLVEKSVRELIDELQGGVRVGNGNDAGSMKEELDQLKQQIVEAEARLRAVQEETTYFINVQAALGTRRDTLEAEAERLREEVERLEDTLKDKKEDLKELEEEVRERREELESVKDECRMIEREAWRMGEGRVRQAMQELDDLEGRLVERLKGFLVDDIYREGGEIQRKSKANGNGRLESSARKESDMDYVRSRQSSFSSPQPSSPQITPNIALSSHQSNNRISNPPPSISTSNRSTPNSTPLLSSSSYTSIRPPNSSSTPPSSEQSSSPRFHHRQRPLFQKAAFGSVAGRKSSYEQAVAASNITPASSPSPPPPQQWEPGWRQSGERDPSGTRPCAATGRRGSNVARQEWG</sequence>
<dbReference type="Pfam" id="PF00169">
    <property type="entry name" value="PH"/>
    <property type="match status" value="1"/>
</dbReference>
<feature type="region of interest" description="Disordered" evidence="2">
    <location>
        <begin position="278"/>
        <end position="303"/>
    </location>
</feature>
<feature type="coiled-coil region" evidence="1">
    <location>
        <begin position="133"/>
        <end position="174"/>
    </location>
</feature>
<dbReference type="PANTHER" id="PTHR43941:SF1">
    <property type="entry name" value="STRUCTURAL MAINTENANCE OF CHROMOSOMES PROTEIN 2"/>
    <property type="match status" value="1"/>
</dbReference>
<evidence type="ECO:0000256" key="1">
    <source>
        <dbReference type="SAM" id="Coils"/>
    </source>
</evidence>
<organism evidence="4 5">
    <name type="scientific">Jimgerdemannia flammicorona</name>
    <dbReference type="NCBI Taxonomy" id="994334"/>
    <lineage>
        <taxon>Eukaryota</taxon>
        <taxon>Fungi</taxon>
        <taxon>Fungi incertae sedis</taxon>
        <taxon>Mucoromycota</taxon>
        <taxon>Mucoromycotina</taxon>
        <taxon>Endogonomycetes</taxon>
        <taxon>Endogonales</taxon>
        <taxon>Endogonaceae</taxon>
        <taxon>Jimgerdemannia</taxon>
    </lineage>
</organism>
<feature type="region of interest" description="Disordered" evidence="2">
    <location>
        <begin position="667"/>
        <end position="716"/>
    </location>
</feature>
<dbReference type="PROSITE" id="PS50003">
    <property type="entry name" value="PH_DOMAIN"/>
    <property type="match status" value="1"/>
</dbReference>
<reference evidence="4 5" key="1">
    <citation type="journal article" date="2018" name="New Phytol.">
        <title>Phylogenomics of Endogonaceae and evolution of mycorrhizas within Mucoromycota.</title>
        <authorList>
            <person name="Chang Y."/>
            <person name="Desiro A."/>
            <person name="Na H."/>
            <person name="Sandor L."/>
            <person name="Lipzen A."/>
            <person name="Clum A."/>
            <person name="Barry K."/>
            <person name="Grigoriev I.V."/>
            <person name="Martin F.M."/>
            <person name="Stajich J.E."/>
            <person name="Smith M.E."/>
            <person name="Bonito G."/>
            <person name="Spatafora J.W."/>
        </authorList>
    </citation>
    <scope>NUCLEOTIDE SEQUENCE [LARGE SCALE GENOMIC DNA]</scope>
    <source>
        <strain evidence="4 5">GMNB39</strain>
    </source>
</reference>
<dbReference type="Proteomes" id="UP000268093">
    <property type="component" value="Unassembled WGS sequence"/>
</dbReference>
<feature type="region of interest" description="Disordered" evidence="2">
    <location>
        <begin position="982"/>
        <end position="1167"/>
    </location>
</feature>
<dbReference type="GO" id="GO:0000793">
    <property type="term" value="C:condensed chromosome"/>
    <property type="evidence" value="ECO:0007669"/>
    <property type="project" value="TreeGrafter"/>
</dbReference>
<dbReference type="Gene3D" id="2.30.29.30">
    <property type="entry name" value="Pleckstrin-homology domain (PH domain)/Phosphotyrosine-binding domain (PTB)"/>
    <property type="match status" value="1"/>
</dbReference>
<dbReference type="SMART" id="SM00233">
    <property type="entry name" value="PH"/>
    <property type="match status" value="1"/>
</dbReference>
<evidence type="ECO:0000313" key="4">
    <source>
        <dbReference type="EMBL" id="RUP49305.1"/>
    </source>
</evidence>
<evidence type="ECO:0000313" key="5">
    <source>
        <dbReference type="Proteomes" id="UP000268093"/>
    </source>
</evidence>
<protein>
    <recommendedName>
        <fullName evidence="3">PH domain-containing protein</fullName>
    </recommendedName>
</protein>
<feature type="compositionally biased region" description="Low complexity" evidence="2">
    <location>
        <begin position="1034"/>
        <end position="1085"/>
    </location>
</feature>
<dbReference type="GO" id="GO:0007076">
    <property type="term" value="P:mitotic chromosome condensation"/>
    <property type="evidence" value="ECO:0007669"/>
    <property type="project" value="TreeGrafter"/>
</dbReference>
<feature type="compositionally biased region" description="Gly residues" evidence="2">
    <location>
        <begin position="286"/>
        <end position="296"/>
    </location>
</feature>
<dbReference type="OrthoDB" id="2249524at2759"/>
<evidence type="ECO:0000256" key="2">
    <source>
        <dbReference type="SAM" id="MobiDB-lite"/>
    </source>
</evidence>
<proteinExistence type="predicted"/>
<dbReference type="EMBL" id="RBNI01002417">
    <property type="protein sequence ID" value="RUP49305.1"/>
    <property type="molecule type" value="Genomic_DNA"/>
</dbReference>
<feature type="domain" description="PH" evidence="3">
    <location>
        <begin position="20"/>
        <end position="126"/>
    </location>
</feature>
<dbReference type="Gene3D" id="1.10.287.1490">
    <property type="match status" value="1"/>
</dbReference>
<dbReference type="GO" id="GO:0003682">
    <property type="term" value="F:chromatin binding"/>
    <property type="evidence" value="ECO:0007669"/>
    <property type="project" value="TreeGrafter"/>
</dbReference>
<dbReference type="GO" id="GO:0000785">
    <property type="term" value="C:chromatin"/>
    <property type="evidence" value="ECO:0007669"/>
    <property type="project" value="TreeGrafter"/>
</dbReference>
<gene>
    <name evidence="4" type="ORF">BC936DRAFT_142824</name>
</gene>
<feature type="compositionally biased region" description="Polar residues" evidence="2">
    <location>
        <begin position="1023"/>
        <end position="1033"/>
    </location>
</feature>
<dbReference type="PANTHER" id="PTHR43941">
    <property type="entry name" value="STRUCTURAL MAINTENANCE OF CHROMOSOMES PROTEIN 2"/>
    <property type="match status" value="1"/>
</dbReference>
<name>A0A433DES4_9FUNG</name>
<feature type="coiled-coil region" evidence="1">
    <location>
        <begin position="842"/>
        <end position="939"/>
    </location>
</feature>
<evidence type="ECO:0000259" key="3">
    <source>
        <dbReference type="PROSITE" id="PS50003"/>
    </source>
</evidence>
<keyword evidence="5" id="KW-1185">Reference proteome</keyword>
<feature type="compositionally biased region" description="Polar residues" evidence="2">
    <location>
        <begin position="694"/>
        <end position="712"/>
    </location>
</feature>
<dbReference type="GO" id="GO:0000796">
    <property type="term" value="C:condensin complex"/>
    <property type="evidence" value="ECO:0007669"/>
    <property type="project" value="TreeGrafter"/>
</dbReference>
<dbReference type="SUPFAM" id="SSF50729">
    <property type="entry name" value="PH domain-like"/>
    <property type="match status" value="1"/>
</dbReference>